<organism evidence="2 3">
    <name type="scientific">Edaphosphingomonas haloaromaticamans</name>
    <dbReference type="NCBI Taxonomy" id="653954"/>
    <lineage>
        <taxon>Bacteria</taxon>
        <taxon>Pseudomonadati</taxon>
        <taxon>Pseudomonadota</taxon>
        <taxon>Alphaproteobacteria</taxon>
        <taxon>Sphingomonadales</taxon>
        <taxon>Rhizorhabdaceae</taxon>
        <taxon>Edaphosphingomonas</taxon>
    </lineage>
</organism>
<sequence>MRALILAPLAALAACATVPPEPQLPQGTAARGDPARAVPAALETIVTTNPRVDADDPALWADPRDPARAVIFATDKTDGLYVHDMDGRVRQFLRSGPLDNVDVRDGFRVGGKDYVLVAAMERKRFGIMTFLFDPDTLETRPYGFIPTDMGEPYGSCMGKRGGNFYVVANNKAGGIFQYRITAGPSGPVATLERRMKVATQPEGCVVDEKADTLYLGEEDVAIWRFDFDPRGSADPMQVAVADGIRLTADIEGLAILRDRGVDYLIASSQGDATFPVWRIEGANHVYVGRFAVEGGAIDAVTGTDGIDAWSGPIGPFPEGAIAMHDTADGDGPQQNFKVVDWRDVRRALGL</sequence>
<evidence type="ECO:0000259" key="1">
    <source>
        <dbReference type="PROSITE" id="PS51662"/>
    </source>
</evidence>
<dbReference type="InterPro" id="IPR011042">
    <property type="entry name" value="6-blade_b-propeller_TolB-like"/>
</dbReference>
<protein>
    <submittedName>
        <fullName evidence="2">3-phytase</fullName>
        <ecNumber evidence="2">3.1.3.8</ecNumber>
    </submittedName>
</protein>
<evidence type="ECO:0000313" key="2">
    <source>
        <dbReference type="EMBL" id="OHT18821.1"/>
    </source>
</evidence>
<keyword evidence="3" id="KW-1185">Reference proteome</keyword>
<dbReference type="GO" id="GO:0016158">
    <property type="term" value="F:inositol hexakisphosphate 3-phosphatase activity"/>
    <property type="evidence" value="ECO:0007669"/>
    <property type="project" value="UniProtKB-EC"/>
</dbReference>
<dbReference type="Proteomes" id="UP000179467">
    <property type="component" value="Unassembled WGS sequence"/>
</dbReference>
<dbReference type="EC" id="3.1.3.8" evidence="2"/>
<proteinExistence type="predicted"/>
<keyword evidence="2" id="KW-0378">Hydrolase</keyword>
<dbReference type="Gene3D" id="2.120.10.30">
    <property type="entry name" value="TolB, C-terminal domain"/>
    <property type="match status" value="1"/>
</dbReference>
<gene>
    <name evidence="2" type="primary">phy</name>
    <name evidence="2" type="ORF">BHE75_00800</name>
</gene>
<accession>A0A1S1HBL2</accession>
<dbReference type="AlphaFoldDB" id="A0A1S1HBL2"/>
<dbReference type="PROSITE" id="PS51662">
    <property type="entry name" value="BP_PHYTASE"/>
    <property type="match status" value="1"/>
</dbReference>
<dbReference type="OrthoDB" id="8696437at2"/>
<dbReference type="SUPFAM" id="SSF50956">
    <property type="entry name" value="Thermostable phytase (3-phytase)"/>
    <property type="match status" value="1"/>
</dbReference>
<dbReference type="PROSITE" id="PS51257">
    <property type="entry name" value="PROKAR_LIPOPROTEIN"/>
    <property type="match status" value="1"/>
</dbReference>
<evidence type="ECO:0000313" key="3">
    <source>
        <dbReference type="Proteomes" id="UP000179467"/>
    </source>
</evidence>
<comment type="caution">
    <text evidence="2">The sequence shown here is derived from an EMBL/GenBank/DDBJ whole genome shotgun (WGS) entry which is preliminary data.</text>
</comment>
<dbReference type="EMBL" id="MIPT01000001">
    <property type="protein sequence ID" value="OHT18821.1"/>
    <property type="molecule type" value="Genomic_DNA"/>
</dbReference>
<dbReference type="InterPro" id="IPR003431">
    <property type="entry name" value="B-propeller_Phytase"/>
</dbReference>
<reference evidence="2 3" key="1">
    <citation type="submission" date="2016-09" db="EMBL/GenBank/DDBJ databases">
        <title>Metabolic pathway, cell adaptation mechanisms and a novel monoxygenase revealed through proteogenomic-transcription analysis of a Sphingomonas haloaromaticamans strain degrading the fungicide ortho-phenylphenol.</title>
        <authorList>
            <person name="Perruchon C."/>
            <person name="Papadopoulou E.S."/>
            <person name="Rousidou C."/>
            <person name="Vasileiadis S."/>
            <person name="Tanou G."/>
            <person name="Amoutzias G."/>
            <person name="Molassiotis A."/>
            <person name="Karpouzas D.G."/>
        </authorList>
    </citation>
    <scope>NUCLEOTIDE SEQUENCE [LARGE SCALE GENOMIC DNA]</scope>
    <source>
        <strain evidence="2 3">P3</strain>
    </source>
</reference>
<name>A0A1S1HBL2_9SPHN</name>
<feature type="domain" description="BPP" evidence="1">
    <location>
        <begin position="28"/>
        <end position="348"/>
    </location>
</feature>
<dbReference type="RefSeq" id="WP_070932558.1">
    <property type="nucleotide sequence ID" value="NZ_MIPT01000001.1"/>
</dbReference>
<dbReference type="Pfam" id="PF02333">
    <property type="entry name" value="Phytase"/>
    <property type="match status" value="1"/>
</dbReference>